<dbReference type="AlphaFoldDB" id="A0A1M4IB01"/>
<gene>
    <name evidence="2" type="ORF">XTGNCPPB3709_0449</name>
</gene>
<dbReference type="RefSeq" id="WP_009596397.1">
    <property type="nucleotide sequence ID" value="NZ_CP076252.1"/>
</dbReference>
<feature type="compositionally biased region" description="Polar residues" evidence="1">
    <location>
        <begin position="111"/>
        <end position="123"/>
    </location>
</feature>
<reference evidence="3" key="1">
    <citation type="submission" date="2016-07" db="EMBL/GenBank/DDBJ databases">
        <authorList>
            <person name="Florea S."/>
            <person name="Webb J.S."/>
            <person name="Jaromczyk J."/>
            <person name="Schardl C.L."/>
        </authorList>
    </citation>
    <scope>NUCLEOTIDE SEQUENCE [LARGE SCALE GENOMIC DNA]</scope>
</reference>
<organism evidence="2 3">
    <name type="scientific">Xanthomonas graminis pv. graminis</name>
    <dbReference type="NCBI Taxonomy" id="134874"/>
    <lineage>
        <taxon>Bacteria</taxon>
        <taxon>Pseudomonadati</taxon>
        <taxon>Pseudomonadota</taxon>
        <taxon>Gammaproteobacteria</taxon>
        <taxon>Lysobacterales</taxon>
        <taxon>Lysobacteraceae</taxon>
        <taxon>Xanthomonas</taxon>
        <taxon>Xanthomonas translucens group</taxon>
        <taxon>Xanthomonas graminis</taxon>
    </lineage>
</organism>
<name>A0A1M4IB01_9XANT</name>
<proteinExistence type="predicted"/>
<protein>
    <submittedName>
        <fullName evidence="2">Uncharacterized protein</fullName>
    </submittedName>
</protein>
<evidence type="ECO:0000313" key="3">
    <source>
        <dbReference type="Proteomes" id="UP000184997"/>
    </source>
</evidence>
<accession>A0A1M4IB01</accession>
<sequence length="222" mass="24346">MDLQTQHAIVITDADRIELDLGREFNLTMQEVRDVATQIYRGFAGVSGLHPKGFNGTNAWAEGTAHLRSILIPKGWVPDDPSNQPRIVAPSGKLCLTVSSGTPDTGVPHRTPQTRNDKGAQTASSVQYNARQGILFPMGSSNVVALPAADGQALWFLLYYIDLDVREVRVELSRPNAMSETDRVSGWSVRYVIPPVPLLPELVDTNPIESPDIDFDVAPKQF</sequence>
<feature type="region of interest" description="Disordered" evidence="1">
    <location>
        <begin position="99"/>
        <end position="123"/>
    </location>
</feature>
<dbReference type="EMBL" id="FLUK01000047">
    <property type="protein sequence ID" value="SBV86548.1"/>
    <property type="molecule type" value="Genomic_DNA"/>
</dbReference>
<dbReference type="Proteomes" id="UP000184997">
    <property type="component" value="Unassembled WGS sequence"/>
</dbReference>
<evidence type="ECO:0000313" key="2">
    <source>
        <dbReference type="EMBL" id="SBV86548.1"/>
    </source>
</evidence>
<evidence type="ECO:0000256" key="1">
    <source>
        <dbReference type="SAM" id="MobiDB-lite"/>
    </source>
</evidence>